<organism evidence="2 3">
    <name type="scientific">Pannus brasiliensis CCIBt3594</name>
    <dbReference type="NCBI Taxonomy" id="1427578"/>
    <lineage>
        <taxon>Bacteria</taxon>
        <taxon>Bacillati</taxon>
        <taxon>Cyanobacteriota</taxon>
        <taxon>Cyanophyceae</taxon>
        <taxon>Oscillatoriophycideae</taxon>
        <taxon>Chroococcales</taxon>
        <taxon>Microcystaceae</taxon>
        <taxon>Pannus</taxon>
    </lineage>
</organism>
<accession>A0AAW9QTG8</accession>
<proteinExistence type="predicted"/>
<protein>
    <recommendedName>
        <fullName evidence="4">Phage abortive infection protein</fullName>
    </recommendedName>
</protein>
<comment type="caution">
    <text evidence="2">The sequence shown here is derived from an EMBL/GenBank/DDBJ whole genome shotgun (WGS) entry which is preliminary data.</text>
</comment>
<evidence type="ECO:0000313" key="2">
    <source>
        <dbReference type="EMBL" id="MEG3437577.1"/>
    </source>
</evidence>
<reference evidence="2 3" key="1">
    <citation type="submission" date="2024-01" db="EMBL/GenBank/DDBJ databases">
        <title>Genomic insights into the taxonomy and metabolism of the cyanobacterium Pannus brasiliensis CCIBt3594.</title>
        <authorList>
            <person name="Machado M."/>
            <person name="Botero N.B."/>
            <person name="Andreote A.P.D."/>
            <person name="Feitosa A.M.T."/>
            <person name="Popin R."/>
            <person name="Sivonen K."/>
            <person name="Fiore M.F."/>
        </authorList>
    </citation>
    <scope>NUCLEOTIDE SEQUENCE [LARGE SCALE GENOMIC DNA]</scope>
    <source>
        <strain evidence="2 3">CCIBt3594</strain>
    </source>
</reference>
<name>A0AAW9QTG8_9CHRO</name>
<keyword evidence="1" id="KW-0812">Transmembrane</keyword>
<gene>
    <name evidence="2" type="ORF">V0288_10645</name>
</gene>
<dbReference type="Proteomes" id="UP001328733">
    <property type="component" value="Unassembled WGS sequence"/>
</dbReference>
<evidence type="ECO:0000256" key="1">
    <source>
        <dbReference type="SAM" id="Phobius"/>
    </source>
</evidence>
<keyword evidence="3" id="KW-1185">Reference proteome</keyword>
<keyword evidence="1" id="KW-1133">Transmembrane helix</keyword>
<dbReference type="RefSeq" id="WP_332865058.1">
    <property type="nucleotide sequence ID" value="NZ_JBAFSM010000017.1"/>
</dbReference>
<dbReference type="AlphaFoldDB" id="A0AAW9QTG8"/>
<feature type="transmembrane region" description="Helical" evidence="1">
    <location>
        <begin position="24"/>
        <end position="48"/>
    </location>
</feature>
<evidence type="ECO:0000313" key="3">
    <source>
        <dbReference type="Proteomes" id="UP001328733"/>
    </source>
</evidence>
<keyword evidence="1" id="KW-0472">Membrane</keyword>
<feature type="transmembrane region" description="Helical" evidence="1">
    <location>
        <begin position="69"/>
        <end position="90"/>
    </location>
</feature>
<dbReference type="EMBL" id="JBAFSM010000017">
    <property type="protein sequence ID" value="MEG3437577.1"/>
    <property type="molecule type" value="Genomic_DNA"/>
</dbReference>
<sequence length="245" mass="28151">MKPSCFERSVLKELGIKKDFLHRLWFWSMIVSISIAIWIGLMGLALPNKTSNYQIPIFGNKLSLEKQDCFTIAGAVAALGTAIVASIQWLETKQDASLDKFYDRINLTNEQLSCCRKVCDMFPYFWDETGKKPRESIMYVYLELDNLEYAIAKYQHGSMEIEIAFRSLKTFLSRCQSQDFLDMATKYVKRSIGYSDITKVVVNKIADPSTISNSEVELWITEHLKSPSSNHSLVSLSETFYRIEM</sequence>
<evidence type="ECO:0008006" key="4">
    <source>
        <dbReference type="Google" id="ProtNLM"/>
    </source>
</evidence>